<dbReference type="PANTHER" id="PTHR12634">
    <property type="entry name" value="SIT4 YEAST -ASSOCIATING PROTEIN-RELATED"/>
    <property type="match status" value="1"/>
</dbReference>
<keyword evidence="2" id="KW-0131">Cell cycle</keyword>
<protein>
    <submittedName>
        <fullName evidence="4">Uncharacterized protein</fullName>
    </submittedName>
</protein>
<evidence type="ECO:0000256" key="1">
    <source>
        <dbReference type="ARBA" id="ARBA00006180"/>
    </source>
</evidence>
<feature type="region of interest" description="Disordered" evidence="3">
    <location>
        <begin position="723"/>
        <end position="747"/>
    </location>
</feature>
<dbReference type="GO" id="GO:0005829">
    <property type="term" value="C:cytosol"/>
    <property type="evidence" value="ECO:0007669"/>
    <property type="project" value="TreeGrafter"/>
</dbReference>
<evidence type="ECO:0000256" key="3">
    <source>
        <dbReference type="SAM" id="MobiDB-lite"/>
    </source>
</evidence>
<dbReference type="AlphaFoldDB" id="A0A9P0TT05"/>
<dbReference type="PANTHER" id="PTHR12634:SF8">
    <property type="entry name" value="FIERY MOUNTAIN, ISOFORM D"/>
    <property type="match status" value="1"/>
</dbReference>
<feature type="compositionally biased region" description="Polar residues" evidence="3">
    <location>
        <begin position="723"/>
        <end position="736"/>
    </location>
</feature>
<feature type="region of interest" description="Disordered" evidence="3">
    <location>
        <begin position="551"/>
        <end position="573"/>
    </location>
</feature>
<reference evidence="4" key="1">
    <citation type="submission" date="2022-05" db="EMBL/GenBank/DDBJ databases">
        <authorList>
            <person name="Okamura Y."/>
        </authorList>
    </citation>
    <scope>NUCLEOTIDE SEQUENCE</scope>
</reference>
<feature type="compositionally biased region" description="Polar residues" evidence="3">
    <location>
        <begin position="640"/>
        <end position="650"/>
    </location>
</feature>
<feature type="compositionally biased region" description="Low complexity" evidence="3">
    <location>
        <begin position="737"/>
        <end position="747"/>
    </location>
</feature>
<feature type="compositionally biased region" description="Polar residues" evidence="3">
    <location>
        <begin position="869"/>
        <end position="887"/>
    </location>
</feature>
<evidence type="ECO:0000313" key="4">
    <source>
        <dbReference type="EMBL" id="CAH4037874.1"/>
    </source>
</evidence>
<dbReference type="EMBL" id="CALOZG010000085">
    <property type="protein sequence ID" value="CAH4037874.1"/>
    <property type="molecule type" value="Genomic_DNA"/>
</dbReference>
<feature type="region of interest" description="Disordered" evidence="3">
    <location>
        <begin position="856"/>
        <end position="887"/>
    </location>
</feature>
<feature type="compositionally biased region" description="Acidic residues" evidence="3">
    <location>
        <begin position="595"/>
        <end position="605"/>
    </location>
</feature>
<dbReference type="InterPro" id="IPR007587">
    <property type="entry name" value="SAPS"/>
</dbReference>
<feature type="region of interest" description="Disordered" evidence="3">
    <location>
        <begin position="222"/>
        <end position="267"/>
    </location>
</feature>
<comment type="caution">
    <text evidence="4">The sequence shown here is derived from an EMBL/GenBank/DDBJ whole genome shotgun (WGS) entry which is preliminary data.</text>
</comment>
<proteinExistence type="inferred from homology"/>
<keyword evidence="5" id="KW-1185">Reference proteome</keyword>
<evidence type="ECO:0000256" key="2">
    <source>
        <dbReference type="ARBA" id="ARBA00023306"/>
    </source>
</evidence>
<accession>A0A9P0TT05</accession>
<sequence>MFWSANYMTIRQLNFLLKEENVTLTQILEADDILQECKADNKDLIRFLTRPEILAELIALITEEPSKDLELTTQYRHSNIACEVLTSQLSGLMSSLCIDVKQMNRLCDFLNRDPPLNPLLASYFSRTIETLLKRSPMQDCYLHHILCLRALDFFKARKDFLPNLLRHIATSAIADTIKYFVFYLEEPFSEIIEKWLVENEFLENLIQIICCDYEPTEIQATPVPVPIEQKTENDVEKGVHEESEKAEASHKDSISSGDSSKNSAGMTERTRRLQVAASASASALACGLAGRWAGEDWQPSWTTRCLSARLRTKPLVNALLLGCFCSPPDFYDTALFNACRLLRVLIQPLEDTCDVELRDVTPHLRLLQQDLLREPATGPSGRRRVGAARLQVVALMAELMGTQEPMVHMVMRTLAMPDVLLDLFFAFPDNNFLHAQVCTMLHNISQNKSQAPVYWVQLVEEGNLLTRLMDTFEENEDKKTARRSSLMGHVTVACRTLAAAGVGSFALPEVQERWEAFLQARLQPLLTRLDAPLGGEYPSETWNEIEAGKEGVSQYPSTESYSDDLWENNPSNVLDFDEGMQMALDLPWERSSGWGDDEEKNEGEGGDSLPQPVPEDEGWAQFGSDTCLPPVDPFAPQDSHPWNQNVAESGEDNCNMSELQAELNQLQLDGTAELTHNLLSALSGLAPHHLAELADTASQLPPALPPTDPPISDVQTIIANVESTNDPKTEVQATLGNSDATSNSSNSDTNALFTDEVASHITSVENPVSNSTFNDHQNDDKVFSEVNPNVSSVTKSDTKIISLVGKSDSQITNEVGKSDTQITNEVGKSDTQIINEIGKANDKLSDEVANFVTEVSETNNSEIKVGSQVDESNTSSAFNTDLTAAER</sequence>
<dbReference type="GO" id="GO:0019903">
    <property type="term" value="F:protein phosphatase binding"/>
    <property type="evidence" value="ECO:0007669"/>
    <property type="project" value="InterPro"/>
</dbReference>
<feature type="region of interest" description="Disordered" evidence="3">
    <location>
        <begin position="589"/>
        <end position="650"/>
    </location>
</feature>
<evidence type="ECO:0000313" key="5">
    <source>
        <dbReference type="Proteomes" id="UP001152562"/>
    </source>
</evidence>
<gene>
    <name evidence="4" type="ORF">PIBRA_LOCUS13494</name>
</gene>
<dbReference type="GO" id="GO:0019888">
    <property type="term" value="F:protein phosphatase regulator activity"/>
    <property type="evidence" value="ECO:0007669"/>
    <property type="project" value="TreeGrafter"/>
</dbReference>
<comment type="similarity">
    <text evidence="1">Belongs to the SAPS family.</text>
</comment>
<dbReference type="Proteomes" id="UP001152562">
    <property type="component" value="Unassembled WGS sequence"/>
</dbReference>
<feature type="compositionally biased region" description="Basic and acidic residues" evidence="3">
    <location>
        <begin position="229"/>
        <end position="253"/>
    </location>
</feature>
<feature type="compositionally biased region" description="Low complexity" evidence="3">
    <location>
        <begin position="254"/>
        <end position="265"/>
    </location>
</feature>
<dbReference type="GO" id="GO:0005634">
    <property type="term" value="C:nucleus"/>
    <property type="evidence" value="ECO:0007669"/>
    <property type="project" value="TreeGrafter"/>
</dbReference>
<dbReference type="Pfam" id="PF04499">
    <property type="entry name" value="SAPS"/>
    <property type="match status" value="1"/>
</dbReference>
<organism evidence="4 5">
    <name type="scientific">Pieris brassicae</name>
    <name type="common">White butterfly</name>
    <name type="synonym">Large white butterfly</name>
    <dbReference type="NCBI Taxonomy" id="7116"/>
    <lineage>
        <taxon>Eukaryota</taxon>
        <taxon>Metazoa</taxon>
        <taxon>Ecdysozoa</taxon>
        <taxon>Arthropoda</taxon>
        <taxon>Hexapoda</taxon>
        <taxon>Insecta</taxon>
        <taxon>Pterygota</taxon>
        <taxon>Neoptera</taxon>
        <taxon>Endopterygota</taxon>
        <taxon>Lepidoptera</taxon>
        <taxon>Glossata</taxon>
        <taxon>Ditrysia</taxon>
        <taxon>Papilionoidea</taxon>
        <taxon>Pieridae</taxon>
        <taxon>Pierinae</taxon>
        <taxon>Pieris</taxon>
    </lineage>
</organism>
<name>A0A9P0TT05_PIEBR</name>